<dbReference type="SUPFAM" id="SSF52980">
    <property type="entry name" value="Restriction endonuclease-like"/>
    <property type="match status" value="1"/>
</dbReference>
<protein>
    <recommendedName>
        <fullName evidence="4">Restriction endonuclease</fullName>
    </recommendedName>
</protein>
<gene>
    <name evidence="2" type="ORF">SAMN02583745_01600</name>
</gene>
<dbReference type="OrthoDB" id="7068545at2"/>
<accession>A0A1I0CF00</accession>
<dbReference type="EMBL" id="FOHV01000010">
    <property type="protein sequence ID" value="SET17683.1"/>
    <property type="molecule type" value="Genomic_DNA"/>
</dbReference>
<feature type="region of interest" description="Disordered" evidence="1">
    <location>
        <begin position="25"/>
        <end position="45"/>
    </location>
</feature>
<organism evidence="2 3">
    <name type="scientific">Thorsellia anophelis DSM 18579</name>
    <dbReference type="NCBI Taxonomy" id="1123402"/>
    <lineage>
        <taxon>Bacteria</taxon>
        <taxon>Pseudomonadati</taxon>
        <taxon>Pseudomonadota</taxon>
        <taxon>Gammaproteobacteria</taxon>
        <taxon>Enterobacterales</taxon>
        <taxon>Thorselliaceae</taxon>
        <taxon>Thorsellia</taxon>
    </lineage>
</organism>
<dbReference type="Gene3D" id="3.40.1350.10">
    <property type="match status" value="1"/>
</dbReference>
<dbReference type="RefSeq" id="WP_093319455.1">
    <property type="nucleotide sequence ID" value="NZ_FOHV01000010.1"/>
</dbReference>
<dbReference type="Proteomes" id="UP000242642">
    <property type="component" value="Unassembled WGS sequence"/>
</dbReference>
<evidence type="ECO:0000313" key="3">
    <source>
        <dbReference type="Proteomes" id="UP000242642"/>
    </source>
</evidence>
<dbReference type="AlphaFoldDB" id="A0A1I0CF00"/>
<reference evidence="3" key="1">
    <citation type="submission" date="2016-10" db="EMBL/GenBank/DDBJ databases">
        <authorList>
            <person name="Varghese N."/>
            <person name="Submissions S."/>
        </authorList>
    </citation>
    <scope>NUCLEOTIDE SEQUENCE [LARGE SCALE GENOMIC DNA]</scope>
    <source>
        <strain evidence="3">DSM 18579</strain>
    </source>
</reference>
<name>A0A1I0CF00_9GAMM</name>
<dbReference type="InterPro" id="IPR011856">
    <property type="entry name" value="tRNA_endonuc-like_dom_sf"/>
</dbReference>
<evidence type="ECO:0000313" key="2">
    <source>
        <dbReference type="EMBL" id="SET17683.1"/>
    </source>
</evidence>
<dbReference type="InterPro" id="IPR011335">
    <property type="entry name" value="Restrct_endonuc-II-like"/>
</dbReference>
<proteinExistence type="predicted"/>
<evidence type="ECO:0008006" key="4">
    <source>
        <dbReference type="Google" id="ProtNLM"/>
    </source>
</evidence>
<sequence length="216" mass="25485">MSVFILIIVVVIINYYCFHVRKPDNKNQDTNTKKQPPPKKYQEVTTPTSKHARNDYFQKLGVEYEKKVGKKFEELGYYVVYNGLIKGLLDEGVDLIAIDFKRQDIHLIQCKNWKKMVMTHELLEKVYRKLSCFNFHPANYAADNLASYQQINNPYHSQVDITQIEPAKYTIRKSLYISYDRSVHMENGQYLTMMGVGIFKYKEMKIVTTNILEEFK</sequence>
<keyword evidence="3" id="KW-1185">Reference proteome</keyword>
<dbReference type="GO" id="GO:0003676">
    <property type="term" value="F:nucleic acid binding"/>
    <property type="evidence" value="ECO:0007669"/>
    <property type="project" value="InterPro"/>
</dbReference>
<evidence type="ECO:0000256" key="1">
    <source>
        <dbReference type="SAM" id="MobiDB-lite"/>
    </source>
</evidence>
<dbReference type="STRING" id="1123402.SAMN02583745_01600"/>